<dbReference type="InterPro" id="IPR036397">
    <property type="entry name" value="RNaseH_sf"/>
</dbReference>
<dbReference type="Proteomes" id="UP000324897">
    <property type="component" value="Unassembled WGS sequence"/>
</dbReference>
<dbReference type="PANTHER" id="PTHR47723:SF24">
    <property type="entry name" value="RNASE H TYPE-1 DOMAIN-CONTAINING PROTEIN"/>
    <property type="match status" value="1"/>
</dbReference>
<proteinExistence type="predicted"/>
<reference evidence="2 3" key="1">
    <citation type="journal article" date="2019" name="Sci. Rep.">
        <title>A high-quality genome of Eragrostis curvula grass provides insights into Poaceae evolution and supports new strategies to enhance forage quality.</title>
        <authorList>
            <person name="Carballo J."/>
            <person name="Santos B.A.C.M."/>
            <person name="Zappacosta D."/>
            <person name="Garbus I."/>
            <person name="Selva J.P."/>
            <person name="Gallo C.A."/>
            <person name="Diaz A."/>
            <person name="Albertini E."/>
            <person name="Caccamo M."/>
            <person name="Echenique V."/>
        </authorList>
    </citation>
    <scope>NUCLEOTIDE SEQUENCE [LARGE SCALE GENOMIC DNA]</scope>
    <source>
        <strain evidence="3">cv. Victoria</strain>
        <tissue evidence="2">Leaf</tissue>
    </source>
</reference>
<dbReference type="SUPFAM" id="SSF53098">
    <property type="entry name" value="Ribonuclease H-like"/>
    <property type="match status" value="1"/>
</dbReference>
<evidence type="ECO:0000313" key="2">
    <source>
        <dbReference type="EMBL" id="TVU02695.1"/>
    </source>
</evidence>
<dbReference type="InterPro" id="IPR012337">
    <property type="entry name" value="RNaseH-like_sf"/>
</dbReference>
<protein>
    <recommendedName>
        <fullName evidence="1">RNase H type-1 domain-containing protein</fullName>
    </recommendedName>
</protein>
<keyword evidence="3" id="KW-1185">Reference proteome</keyword>
<dbReference type="Gene3D" id="3.30.420.10">
    <property type="entry name" value="Ribonuclease H-like superfamily/Ribonuclease H"/>
    <property type="match status" value="1"/>
</dbReference>
<dbReference type="Gramene" id="TVU02695">
    <property type="protein sequence ID" value="TVU02695"/>
    <property type="gene ID" value="EJB05_51796"/>
</dbReference>
<organism evidence="2 3">
    <name type="scientific">Eragrostis curvula</name>
    <name type="common">weeping love grass</name>
    <dbReference type="NCBI Taxonomy" id="38414"/>
    <lineage>
        <taxon>Eukaryota</taxon>
        <taxon>Viridiplantae</taxon>
        <taxon>Streptophyta</taxon>
        <taxon>Embryophyta</taxon>
        <taxon>Tracheophyta</taxon>
        <taxon>Spermatophyta</taxon>
        <taxon>Magnoliopsida</taxon>
        <taxon>Liliopsida</taxon>
        <taxon>Poales</taxon>
        <taxon>Poaceae</taxon>
        <taxon>PACMAD clade</taxon>
        <taxon>Chloridoideae</taxon>
        <taxon>Eragrostideae</taxon>
        <taxon>Eragrostidinae</taxon>
        <taxon>Eragrostis</taxon>
    </lineage>
</organism>
<comment type="caution">
    <text evidence="2">The sequence shown here is derived from an EMBL/GenBank/DDBJ whole genome shotgun (WGS) entry which is preliminary data.</text>
</comment>
<evidence type="ECO:0000259" key="1">
    <source>
        <dbReference type="Pfam" id="PF13456"/>
    </source>
</evidence>
<feature type="non-terminal residue" evidence="2">
    <location>
        <position position="1"/>
    </location>
</feature>
<dbReference type="AlphaFoldDB" id="A0A5J9SUI6"/>
<dbReference type="EMBL" id="RWGY01000289">
    <property type="protein sequence ID" value="TVU02695.1"/>
    <property type="molecule type" value="Genomic_DNA"/>
</dbReference>
<dbReference type="InterPro" id="IPR053151">
    <property type="entry name" value="RNase_H-like"/>
</dbReference>
<dbReference type="InterPro" id="IPR044730">
    <property type="entry name" value="RNase_H-like_dom_plant"/>
</dbReference>
<dbReference type="GO" id="GO:0003676">
    <property type="term" value="F:nucleic acid binding"/>
    <property type="evidence" value="ECO:0007669"/>
    <property type="project" value="InterPro"/>
</dbReference>
<dbReference type="PANTHER" id="PTHR47723">
    <property type="entry name" value="OS05G0353850 PROTEIN"/>
    <property type="match status" value="1"/>
</dbReference>
<feature type="domain" description="RNase H type-1" evidence="1">
    <location>
        <begin position="238"/>
        <end position="359"/>
    </location>
</feature>
<dbReference type="Pfam" id="PF13456">
    <property type="entry name" value="RVT_3"/>
    <property type="match status" value="1"/>
</dbReference>
<evidence type="ECO:0000313" key="3">
    <source>
        <dbReference type="Proteomes" id="UP000324897"/>
    </source>
</evidence>
<sequence>MLRRHLGAMGLELLEDDDAGNGGVPWVPGGEDTHVLEHEGRVRFLSRRLEETRWGSFPWPRVSFVLEEIMAAAHVDVDWAEAPELRDKIILHTWNNPCYVLPVPAGEVIRLLKNGVYFFKYEYQLEDGMLQGAYSLCRFDWLERVITVVKRLPGNWDWAQGRWFLPTLKQRVSFTVCDITSEICVSALVKSQWSANAGARHVAKMLKDLVCLGNEKRQTQPRTPERWKPPDPGWVKVNTDGAFRVETGTGATGAILRNEEGITLAVEGRWLENLADAVTAEAMAVREGLLRAVALGCDKVILEIDNISLANSIQSGEPDRSAIFGLWHEIQELSRSFSSFAISFVRREANSAAHCCAKMPTASNRVVSCVGYTPNWMMGVVTKDCNPVES</sequence>
<gene>
    <name evidence="2" type="ORF">EJB05_51796</name>
</gene>
<dbReference type="CDD" id="cd06222">
    <property type="entry name" value="RNase_H_like"/>
    <property type="match status" value="1"/>
</dbReference>
<dbReference type="OrthoDB" id="695489at2759"/>
<name>A0A5J9SUI6_9POAL</name>
<accession>A0A5J9SUI6</accession>
<dbReference type="InterPro" id="IPR002156">
    <property type="entry name" value="RNaseH_domain"/>
</dbReference>
<dbReference type="GO" id="GO:0004523">
    <property type="term" value="F:RNA-DNA hybrid ribonuclease activity"/>
    <property type="evidence" value="ECO:0007669"/>
    <property type="project" value="InterPro"/>
</dbReference>